<dbReference type="Gene3D" id="2.130.10.10">
    <property type="entry name" value="YVTN repeat-like/Quinoprotein amine dehydrogenase"/>
    <property type="match status" value="1"/>
</dbReference>
<evidence type="ECO:0000313" key="4">
    <source>
        <dbReference type="Proteomes" id="UP000017836"/>
    </source>
</evidence>
<dbReference type="Gramene" id="ERN18823">
    <property type="protein sequence ID" value="ERN18823"/>
    <property type="gene ID" value="AMTR_s00067p00109740"/>
</dbReference>
<gene>
    <name evidence="3" type="ORF">AMTR_s00067p00109740</name>
</gene>
<dbReference type="EMBL" id="KI392078">
    <property type="protein sequence ID" value="ERN18823.1"/>
    <property type="molecule type" value="Genomic_DNA"/>
</dbReference>
<proteinExistence type="predicted"/>
<feature type="compositionally biased region" description="Polar residues" evidence="1">
    <location>
        <begin position="173"/>
        <end position="187"/>
    </location>
</feature>
<dbReference type="PANTHER" id="PTHR35492">
    <property type="entry name" value="TRANSDUCIN/WD40 REPEAT-LIKE SUPERFAMILY PROTEIN"/>
    <property type="match status" value="1"/>
</dbReference>
<dbReference type="eggNOG" id="ENOG502QUEI">
    <property type="taxonomic scope" value="Eukaryota"/>
</dbReference>
<organism evidence="3 4">
    <name type="scientific">Amborella trichopoda</name>
    <dbReference type="NCBI Taxonomy" id="13333"/>
    <lineage>
        <taxon>Eukaryota</taxon>
        <taxon>Viridiplantae</taxon>
        <taxon>Streptophyta</taxon>
        <taxon>Embryophyta</taxon>
        <taxon>Tracheophyta</taxon>
        <taxon>Spermatophyta</taxon>
        <taxon>Magnoliopsida</taxon>
        <taxon>Amborellales</taxon>
        <taxon>Amborellaceae</taxon>
        <taxon>Amborella</taxon>
    </lineage>
</organism>
<dbReference type="OrthoDB" id="1907242at2759"/>
<dbReference type="PANTHER" id="PTHR35492:SF1">
    <property type="entry name" value="TRANSDUCIN_WD40 REPEAT-LIKE SUPERFAMILY PROTEIN"/>
    <property type="match status" value="1"/>
</dbReference>
<evidence type="ECO:0000259" key="2">
    <source>
        <dbReference type="Pfam" id="PF25465"/>
    </source>
</evidence>
<evidence type="ECO:0000313" key="3">
    <source>
        <dbReference type="EMBL" id="ERN18823.1"/>
    </source>
</evidence>
<feature type="region of interest" description="Disordered" evidence="1">
    <location>
        <begin position="159"/>
        <end position="187"/>
    </location>
</feature>
<dbReference type="Proteomes" id="UP000017836">
    <property type="component" value="Unassembled WGS sequence"/>
</dbReference>
<dbReference type="KEGG" id="atr:18447193"/>
<dbReference type="HOGENOM" id="CLU_012519_1_0_1"/>
<dbReference type="SUPFAM" id="SSF50998">
    <property type="entry name" value="Quinoprotein alcohol dehydrogenase-like"/>
    <property type="match status" value="1"/>
</dbReference>
<dbReference type="InterPro" id="IPR015943">
    <property type="entry name" value="WD40/YVTN_repeat-like_dom_sf"/>
</dbReference>
<dbReference type="AlphaFoldDB" id="U5DEI8"/>
<dbReference type="InterPro" id="IPR011047">
    <property type="entry name" value="Quinoprotein_ADH-like_sf"/>
</dbReference>
<feature type="domain" description="At4g14310 8-bladed propeller" evidence="2">
    <location>
        <begin position="757"/>
        <end position="1040"/>
    </location>
</feature>
<reference evidence="4" key="1">
    <citation type="journal article" date="2013" name="Science">
        <title>The Amborella genome and the evolution of flowering plants.</title>
        <authorList>
            <consortium name="Amborella Genome Project"/>
        </authorList>
    </citation>
    <scope>NUCLEOTIDE SEQUENCE [LARGE SCALE GENOMIC DNA]</scope>
</reference>
<dbReference type="OMA" id="WDYYSRE"/>
<accession>U5DEI8</accession>
<name>U5DEI8_AMBTC</name>
<feature type="region of interest" description="Disordered" evidence="1">
    <location>
        <begin position="1"/>
        <end position="29"/>
    </location>
</feature>
<protein>
    <recommendedName>
        <fullName evidence="2">At4g14310 8-bladed propeller domain-containing protein</fullName>
    </recommendedName>
</protein>
<keyword evidence="4" id="KW-1185">Reference proteome</keyword>
<dbReference type="Pfam" id="PF25465">
    <property type="entry name" value="Beta-prop_At4g14310"/>
    <property type="match status" value="1"/>
</dbReference>
<dbReference type="InterPro" id="IPR057442">
    <property type="entry name" value="Beta-prop_At4g14310"/>
</dbReference>
<sequence>MASNYRVKERGGGGGKVMAGAPPPSPPIRCLKPLKSVTETAFKENISCKVAGKSAGKPFKSSFANQSEALKDPKVKIQGLGPKSGESVLRWSTSSLSKGIKTNPRPSSFPRMVSGIQNERICRVSDVCGNPNAAKTLAKETLICSDRMVKPLKTTPLQKVGKNPRMLHPTAKESGSNKLGKSLENPVSVSGNHKFMNLLEKGVPYSSDHSENAQQTLWIEEGGKNLKFIDQVAEEVVTSSDPSVKSMEIPALAEDNRNPNFVKLAAKETKIDQGNSVTTIINQLVAEVNGDPKFVTHSENANGNADICSKEEAFVGKELGVGNTCRNPSKLHEKLASLESRVKRIANDIKRTKVMLDTNNPESSKSILSEIQDKISGIEKAMGSALEEKCKLGLPDKELGKQIEGRFDKEFGEQLNCTRNPETLNGEAEAGEVHKQSMNIEKKSESGLLMDRTLGVLKYGFSGATKKTVNRFNSEELEERLFPHHKLLRKRPSLGNLNVKDGVQKHSLKPMLASSNIDSGHNDELVLPIDENPIALEFLASLNQESRRNLEVKTDAKSIIEMESAICSDPKDKERTDKAEISRKGLDQKNEVNLMCDENYEFDDQENRAGIFLQEDTDDSCVDMLQQIGSKPSTGGWFVSDGESVLLAHDDSSCSFYDIANSEEKAEYKPPYGASKNLWADCWLIRTTGSDGCSGRYVVAASAGNALDSGFCSWDFYTKEIQAFRVECEPHPSSSTRVFAPSNRGLYRRNTLSAVIAPENPSWWYKPCGPLLVSGASLQRTVTIYDIRDGDLVMRWDTPKPVMGMETSSPLQFRNKGKVVIAESEAISVWDINSLNPQPLQSVSFSGRRVSALHVHNTDGECGGGVRQRVSSSEAEGNDGVSCTQDSIQVFDFRVPSGIGLKIPKLGVNGQSIYAREDSIFLGCINSRLPSKSSPCSRVQQFSLRKGKLVCTYALPVPNAHFQHSSITQVWGSSCLVMGVSGQGLFVFDVFKDEGLQDAFTDRANNGNVREVIGSDDLYNPSFDYAASRVLLISRDRPALWRYLT</sequence>
<dbReference type="InterPro" id="IPR045289">
    <property type="entry name" value="At4g14310-like"/>
</dbReference>
<evidence type="ECO:0000256" key="1">
    <source>
        <dbReference type="SAM" id="MobiDB-lite"/>
    </source>
</evidence>
<feature type="compositionally biased region" description="Basic and acidic residues" evidence="1">
    <location>
        <begin position="1"/>
        <end position="11"/>
    </location>
</feature>